<evidence type="ECO:0000313" key="3">
    <source>
        <dbReference type="Proteomes" id="UP001147782"/>
    </source>
</evidence>
<feature type="compositionally biased region" description="Basic and acidic residues" evidence="1">
    <location>
        <begin position="40"/>
        <end position="52"/>
    </location>
</feature>
<sequence>MDLFRRLHQNSYPPRPSPLSGSQEPRDDRARQPGSLSSAHDPRRRTDGDKARLASRYEYTPTSDLYSPGVSRGSQGVRGENAGAAISPPRNQHAHQHRRNASLETRQHAHAHRRNHSQPQGAHYREGSYFPWPVHTGVLLFGE</sequence>
<dbReference type="Proteomes" id="UP001147782">
    <property type="component" value="Unassembled WGS sequence"/>
</dbReference>
<keyword evidence="3" id="KW-1185">Reference proteome</keyword>
<protein>
    <submittedName>
        <fullName evidence="2">Uncharacterized protein</fullName>
    </submittedName>
</protein>
<name>A0A9W9RNG2_9EURO</name>
<organism evidence="2 3">
    <name type="scientific">Penicillium cataractarum</name>
    <dbReference type="NCBI Taxonomy" id="2100454"/>
    <lineage>
        <taxon>Eukaryota</taxon>
        <taxon>Fungi</taxon>
        <taxon>Dikarya</taxon>
        <taxon>Ascomycota</taxon>
        <taxon>Pezizomycotina</taxon>
        <taxon>Eurotiomycetes</taxon>
        <taxon>Eurotiomycetidae</taxon>
        <taxon>Eurotiales</taxon>
        <taxon>Aspergillaceae</taxon>
        <taxon>Penicillium</taxon>
    </lineage>
</organism>
<evidence type="ECO:0000256" key="1">
    <source>
        <dbReference type="SAM" id="MobiDB-lite"/>
    </source>
</evidence>
<dbReference type="RefSeq" id="XP_056551093.1">
    <property type="nucleotide sequence ID" value="XM_056702093.1"/>
</dbReference>
<reference evidence="2" key="2">
    <citation type="journal article" date="2023" name="IMA Fungus">
        <title>Comparative genomic study of the Penicillium genus elucidates a diverse pangenome and 15 lateral gene transfer events.</title>
        <authorList>
            <person name="Petersen C."/>
            <person name="Sorensen T."/>
            <person name="Nielsen M.R."/>
            <person name="Sondergaard T.E."/>
            <person name="Sorensen J.L."/>
            <person name="Fitzpatrick D.A."/>
            <person name="Frisvad J.C."/>
            <person name="Nielsen K.L."/>
        </authorList>
    </citation>
    <scope>NUCLEOTIDE SEQUENCE</scope>
    <source>
        <strain evidence="2">IBT 29864</strain>
    </source>
</reference>
<dbReference type="AlphaFoldDB" id="A0A9W9RNG2"/>
<gene>
    <name evidence="2" type="ORF">N7496_009179</name>
</gene>
<dbReference type="EMBL" id="JAPZBS010000008">
    <property type="protein sequence ID" value="KAJ5363466.1"/>
    <property type="molecule type" value="Genomic_DNA"/>
</dbReference>
<dbReference type="OrthoDB" id="4334294at2759"/>
<reference evidence="2" key="1">
    <citation type="submission" date="2022-11" db="EMBL/GenBank/DDBJ databases">
        <authorList>
            <person name="Petersen C."/>
        </authorList>
    </citation>
    <scope>NUCLEOTIDE SEQUENCE</scope>
    <source>
        <strain evidence="2">IBT 29864</strain>
    </source>
</reference>
<proteinExistence type="predicted"/>
<comment type="caution">
    <text evidence="2">The sequence shown here is derived from an EMBL/GenBank/DDBJ whole genome shotgun (WGS) entry which is preliminary data.</text>
</comment>
<dbReference type="GeneID" id="81441272"/>
<evidence type="ECO:0000313" key="2">
    <source>
        <dbReference type="EMBL" id="KAJ5363466.1"/>
    </source>
</evidence>
<feature type="region of interest" description="Disordered" evidence="1">
    <location>
        <begin position="1"/>
        <end position="124"/>
    </location>
</feature>
<accession>A0A9W9RNG2</accession>